<evidence type="ECO:0008006" key="3">
    <source>
        <dbReference type="Google" id="ProtNLM"/>
    </source>
</evidence>
<reference evidence="1 2" key="1">
    <citation type="journal article" date="2013" name="Stand. Genomic Sci.">
        <title>Genomic Encyclopedia of Type Strains, Phase I: The one thousand microbial genomes (KMG-I) project.</title>
        <authorList>
            <person name="Kyrpides N.C."/>
            <person name="Woyke T."/>
            <person name="Eisen J.A."/>
            <person name="Garrity G."/>
            <person name="Lilburn T.G."/>
            <person name="Beck B.J."/>
            <person name="Whitman W.B."/>
            <person name="Hugenholtz P."/>
            <person name="Klenk H.P."/>
        </authorList>
    </citation>
    <scope>NUCLEOTIDE SEQUENCE [LARGE SCALE GENOMIC DNA]</scope>
    <source>
        <strain evidence="1 2">DSM 45044</strain>
    </source>
</reference>
<organism evidence="1 2">
    <name type="scientific">Stackebrandtia albiflava</name>
    <dbReference type="NCBI Taxonomy" id="406432"/>
    <lineage>
        <taxon>Bacteria</taxon>
        <taxon>Bacillati</taxon>
        <taxon>Actinomycetota</taxon>
        <taxon>Actinomycetes</taxon>
        <taxon>Glycomycetales</taxon>
        <taxon>Glycomycetaceae</taxon>
        <taxon>Stackebrandtia</taxon>
    </lineage>
</organism>
<comment type="caution">
    <text evidence="1">The sequence shown here is derived from an EMBL/GenBank/DDBJ whole genome shotgun (WGS) entry which is preliminary data.</text>
</comment>
<evidence type="ECO:0000313" key="2">
    <source>
        <dbReference type="Proteomes" id="UP000321617"/>
    </source>
</evidence>
<dbReference type="Pfam" id="PF07920">
    <property type="entry name" value="DUF1684"/>
    <property type="match status" value="1"/>
</dbReference>
<accession>A0A562V523</accession>
<keyword evidence="2" id="KW-1185">Reference proteome</keyword>
<sequence>MDLIAQWREWAAGRDAAIGAPDGPLSLTALEWLADEDTAHPPIPGRWRSDGGAVVVTASGSEGLSVDGVPIDGTVRLDTAAGDVRVSWGPRVVEAILRDGAAAIRVRDPEAPARAAFRGLPRYGFDAAWRLTGRYVPFAESREVTVGSVVEGVSHRDVVSGEVRFDVSGREHGLLAFGGPERLWLLFRDGTSGVTTAASARSLVLPPVEGDGTVIVDFNRAANLPCAFNDFSTCPVPLPENRLSVLVEAGERLPV</sequence>
<dbReference type="Proteomes" id="UP000321617">
    <property type="component" value="Unassembled WGS sequence"/>
</dbReference>
<dbReference type="PANTHER" id="PTHR41913">
    <property type="entry name" value="DUF1684 DOMAIN-CONTAINING PROTEIN"/>
    <property type="match status" value="1"/>
</dbReference>
<dbReference type="EMBL" id="VLLL01000006">
    <property type="protein sequence ID" value="TWJ12973.1"/>
    <property type="molecule type" value="Genomic_DNA"/>
</dbReference>
<dbReference type="InterPro" id="IPR012467">
    <property type="entry name" value="DUF1684"/>
</dbReference>
<evidence type="ECO:0000313" key="1">
    <source>
        <dbReference type="EMBL" id="TWJ12973.1"/>
    </source>
</evidence>
<dbReference type="OrthoDB" id="5493262at2"/>
<dbReference type="AlphaFoldDB" id="A0A562V523"/>
<gene>
    <name evidence="1" type="ORF">LX16_3740</name>
</gene>
<proteinExistence type="predicted"/>
<name>A0A562V523_9ACTN</name>
<dbReference type="RefSeq" id="WP_158645653.1">
    <property type="nucleotide sequence ID" value="NZ_BAABIJ010000002.1"/>
</dbReference>
<dbReference type="PANTHER" id="PTHR41913:SF1">
    <property type="entry name" value="DUF1684 DOMAIN-CONTAINING PROTEIN"/>
    <property type="match status" value="1"/>
</dbReference>
<protein>
    <recommendedName>
        <fullName evidence="3">DUF1684 domain-containing protein</fullName>
    </recommendedName>
</protein>